<dbReference type="PANTHER" id="PTHR48169">
    <property type="entry name" value="DED DOMAIN-CONTAINING PROTEIN"/>
    <property type="match status" value="1"/>
</dbReference>
<dbReference type="InterPro" id="IPR011029">
    <property type="entry name" value="DEATH-like_dom_sf"/>
</dbReference>
<keyword evidence="1" id="KW-0053">Apoptosis</keyword>
<dbReference type="HOGENOM" id="CLU_1557117_0_0_1"/>
<dbReference type="PROSITE" id="PS50168">
    <property type="entry name" value="DED"/>
    <property type="match status" value="1"/>
</dbReference>
<evidence type="ECO:0000259" key="2">
    <source>
        <dbReference type="PROSITE" id="PS50168"/>
    </source>
</evidence>
<accession>A7SXS1</accession>
<organism evidence="3 4">
    <name type="scientific">Nematostella vectensis</name>
    <name type="common">Starlet sea anemone</name>
    <dbReference type="NCBI Taxonomy" id="45351"/>
    <lineage>
        <taxon>Eukaryota</taxon>
        <taxon>Metazoa</taxon>
        <taxon>Cnidaria</taxon>
        <taxon>Anthozoa</taxon>
        <taxon>Hexacorallia</taxon>
        <taxon>Actiniaria</taxon>
        <taxon>Edwardsiidae</taxon>
        <taxon>Nematostella</taxon>
    </lineage>
</organism>
<name>A7SXS1_NEMVE</name>
<reference evidence="3 4" key="1">
    <citation type="journal article" date="2007" name="Science">
        <title>Sea anemone genome reveals ancestral eumetazoan gene repertoire and genomic organization.</title>
        <authorList>
            <person name="Putnam N.H."/>
            <person name="Srivastava M."/>
            <person name="Hellsten U."/>
            <person name="Dirks B."/>
            <person name="Chapman J."/>
            <person name="Salamov A."/>
            <person name="Terry A."/>
            <person name="Shapiro H."/>
            <person name="Lindquist E."/>
            <person name="Kapitonov V.V."/>
            <person name="Jurka J."/>
            <person name="Genikhovich G."/>
            <person name="Grigoriev I.V."/>
            <person name="Lucas S.M."/>
            <person name="Steele R.E."/>
            <person name="Finnerty J.R."/>
            <person name="Technau U."/>
            <person name="Martindale M.Q."/>
            <person name="Rokhsar D.S."/>
        </authorList>
    </citation>
    <scope>NUCLEOTIDE SEQUENCE [LARGE SCALE GENOMIC DNA]</scope>
    <source>
        <strain evidence="4">CH2 X CH6</strain>
    </source>
</reference>
<dbReference type="GO" id="GO:0042981">
    <property type="term" value="P:regulation of apoptotic process"/>
    <property type="evidence" value="ECO:0007669"/>
    <property type="project" value="InterPro"/>
</dbReference>
<evidence type="ECO:0000313" key="4">
    <source>
        <dbReference type="Proteomes" id="UP000001593"/>
    </source>
</evidence>
<proteinExistence type="predicted"/>
<keyword evidence="4" id="KW-1185">Reference proteome</keyword>
<dbReference type="SUPFAM" id="SSF47986">
    <property type="entry name" value="DEATH domain"/>
    <property type="match status" value="1"/>
</dbReference>
<dbReference type="Proteomes" id="UP000001593">
    <property type="component" value="Unassembled WGS sequence"/>
</dbReference>
<dbReference type="CDD" id="cd00045">
    <property type="entry name" value="DED"/>
    <property type="match status" value="1"/>
</dbReference>
<dbReference type="InParanoid" id="A7SXS1"/>
<dbReference type="PhylomeDB" id="A7SXS1"/>
<feature type="domain" description="DED" evidence="2">
    <location>
        <begin position="8"/>
        <end position="85"/>
    </location>
</feature>
<dbReference type="AlphaFoldDB" id="A7SXS1"/>
<gene>
    <name evidence="3" type="ORF">NEMVEDRAFT_v1g219178</name>
</gene>
<evidence type="ECO:0000313" key="3">
    <source>
        <dbReference type="EMBL" id="EDO31505.1"/>
    </source>
</evidence>
<dbReference type="Pfam" id="PF01335">
    <property type="entry name" value="DED"/>
    <property type="match status" value="1"/>
</dbReference>
<dbReference type="EMBL" id="DS469895">
    <property type="protein sequence ID" value="EDO31505.1"/>
    <property type="molecule type" value="Genomic_DNA"/>
</dbReference>
<dbReference type="InterPro" id="IPR001875">
    <property type="entry name" value="DED_dom"/>
</dbReference>
<dbReference type="Gene3D" id="1.10.533.10">
    <property type="entry name" value="Death Domain, Fas"/>
    <property type="match status" value="1"/>
</dbReference>
<protein>
    <recommendedName>
        <fullName evidence="2">DED domain-containing protein</fullName>
    </recommendedName>
</protein>
<dbReference type="PANTHER" id="PTHR48169:SF7">
    <property type="entry name" value="CASPASE 10"/>
    <property type="match status" value="1"/>
</dbReference>
<evidence type="ECO:0000256" key="1">
    <source>
        <dbReference type="ARBA" id="ARBA00022703"/>
    </source>
</evidence>
<dbReference type="SMART" id="SM00031">
    <property type="entry name" value="DED"/>
    <property type="match status" value="1"/>
</dbReference>
<dbReference type="GO" id="GO:0006915">
    <property type="term" value="P:apoptotic process"/>
    <property type="evidence" value="ECO:0007669"/>
    <property type="project" value="UniProtKB-KW"/>
</dbReference>
<sequence>MDRLADEKYTYLLLWISENMTLEEKSQFGFCCRAFLPASVLERKDLLEMFRHLEQQEELSPRNLRQLKKFLEYKQRSDLLEAVREFEVGLSLMDIFRVSYSDDSSDWLVKEHSVKDAFLRQPCDTNALPRLPSWDGVIKKVDFHLVDSGVGAEISGLAVKPYDEPAKAIQQS</sequence>